<name>X1CBD9_9ZZZZ</name>
<gene>
    <name evidence="2" type="ORF">S01H4_42338</name>
</gene>
<feature type="non-terminal residue" evidence="2">
    <location>
        <position position="1"/>
    </location>
</feature>
<dbReference type="AlphaFoldDB" id="X1CBD9"/>
<accession>X1CBD9</accession>
<comment type="caution">
    <text evidence="2">The sequence shown here is derived from an EMBL/GenBank/DDBJ whole genome shotgun (WGS) entry which is preliminary data.</text>
</comment>
<dbReference type="EMBL" id="BART01023240">
    <property type="protein sequence ID" value="GAH04847.1"/>
    <property type="molecule type" value="Genomic_DNA"/>
</dbReference>
<dbReference type="PANTHER" id="PTHR10098:SF108">
    <property type="entry name" value="TETRATRICOPEPTIDE REPEAT PROTEIN 28"/>
    <property type="match status" value="1"/>
</dbReference>
<protein>
    <recommendedName>
        <fullName evidence="1">CHAT domain-containing protein</fullName>
    </recommendedName>
</protein>
<evidence type="ECO:0000313" key="2">
    <source>
        <dbReference type="EMBL" id="GAH04847.1"/>
    </source>
</evidence>
<evidence type="ECO:0000259" key="1">
    <source>
        <dbReference type="Pfam" id="PF12770"/>
    </source>
</evidence>
<sequence>ENYWRGVVEYLDFDDIGSNWLDLSRYLIEPISEYLTKESLIYFVPYNLLHYLPLHALELNGEPLIKNNPVAYLPSASLIRFCQNKGSGKLESCASFGVDFEDEAEKVAELFGVKPYIGSTAAKEKVIEACTNKDIIHFSCHGMFDDLDPLSSGVKLYNGEILTAREIFNLNLNAELVTLSACQTGINENSPGDELVGLTRAFLYAGAPSVIVSLWSVNAKSTQELMLEFYKLLKSGKDKATALQKAQVKIMDKEEYSHPYYWAPFVLVGDWE</sequence>
<dbReference type="PANTHER" id="PTHR10098">
    <property type="entry name" value="RAPSYN-RELATED"/>
    <property type="match status" value="1"/>
</dbReference>
<dbReference type="InterPro" id="IPR024983">
    <property type="entry name" value="CHAT_dom"/>
</dbReference>
<dbReference type="Pfam" id="PF12770">
    <property type="entry name" value="CHAT"/>
    <property type="match status" value="1"/>
</dbReference>
<reference evidence="2" key="1">
    <citation type="journal article" date="2014" name="Front. Microbiol.">
        <title>High frequency of phylogenetically diverse reductive dehalogenase-homologous genes in deep subseafloor sedimentary metagenomes.</title>
        <authorList>
            <person name="Kawai M."/>
            <person name="Futagami T."/>
            <person name="Toyoda A."/>
            <person name="Takaki Y."/>
            <person name="Nishi S."/>
            <person name="Hori S."/>
            <person name="Arai W."/>
            <person name="Tsubouchi T."/>
            <person name="Morono Y."/>
            <person name="Uchiyama I."/>
            <person name="Ito T."/>
            <person name="Fujiyama A."/>
            <person name="Inagaki F."/>
            <person name="Takami H."/>
        </authorList>
    </citation>
    <scope>NUCLEOTIDE SEQUENCE</scope>
    <source>
        <strain evidence="2">Expedition CK06-06</strain>
    </source>
</reference>
<proteinExistence type="predicted"/>
<organism evidence="2">
    <name type="scientific">marine sediment metagenome</name>
    <dbReference type="NCBI Taxonomy" id="412755"/>
    <lineage>
        <taxon>unclassified sequences</taxon>
        <taxon>metagenomes</taxon>
        <taxon>ecological metagenomes</taxon>
    </lineage>
</organism>
<feature type="domain" description="CHAT" evidence="1">
    <location>
        <begin position="23"/>
        <end position="270"/>
    </location>
</feature>